<keyword evidence="18" id="KW-0805">Transcription regulation</keyword>
<reference evidence="33 34" key="1">
    <citation type="submission" date="2013-11" db="EMBL/GenBank/DDBJ databases">
        <title>The Damaraland mole rat (Fukomys damarensis) genome and evolution of African mole rats.</title>
        <authorList>
            <person name="Gladyshev V.N."/>
            <person name="Fang X."/>
        </authorList>
    </citation>
    <scope>NUCLEOTIDE SEQUENCE [LARGE SCALE GENOMIC DNA]</scope>
    <source>
        <tissue evidence="33">Liver</tissue>
    </source>
</reference>
<keyword evidence="5" id="KW-0723">Serine/threonine-protein kinase</keyword>
<evidence type="ECO:0000256" key="13">
    <source>
        <dbReference type="ARBA" id="ARBA00022776"/>
    </source>
</evidence>
<evidence type="ECO:0000256" key="26">
    <source>
        <dbReference type="ARBA" id="ARBA00063397"/>
    </source>
</evidence>
<keyword evidence="17" id="KW-0832">Ubl conjugation</keyword>
<dbReference type="EC" id="2.7.11.1" evidence="4"/>
<keyword evidence="6" id="KW-0597">Phosphoprotein</keyword>
<keyword evidence="20" id="KW-0234">DNA repair</keyword>
<keyword evidence="13" id="KW-0498">Mitosis</keyword>
<accession>A0A091D0D7</accession>
<keyword evidence="11" id="KW-0547">Nucleotide-binding</keyword>
<keyword evidence="14 33" id="KW-0418">Kinase</keyword>
<evidence type="ECO:0000256" key="24">
    <source>
        <dbReference type="ARBA" id="ARBA00048679"/>
    </source>
</evidence>
<dbReference type="eggNOG" id="KOG0615">
    <property type="taxonomic scope" value="Eukaryota"/>
</dbReference>
<dbReference type="GO" id="GO:0030330">
    <property type="term" value="P:DNA damage response, signal transduction by p53 class mediator"/>
    <property type="evidence" value="ECO:0007669"/>
    <property type="project" value="UniProtKB-ARBA"/>
</dbReference>
<dbReference type="InterPro" id="IPR000253">
    <property type="entry name" value="FHA_dom"/>
</dbReference>
<evidence type="ECO:0000256" key="12">
    <source>
        <dbReference type="ARBA" id="ARBA00022763"/>
    </source>
</evidence>
<dbReference type="Pfam" id="PF00498">
    <property type="entry name" value="FHA"/>
    <property type="match status" value="1"/>
</dbReference>
<evidence type="ECO:0000256" key="23">
    <source>
        <dbReference type="ARBA" id="ARBA00047899"/>
    </source>
</evidence>
<dbReference type="PANTHER" id="PTHR44167:SF24">
    <property type="entry name" value="SERINE_THREONINE-PROTEIN KINASE CHK2"/>
    <property type="match status" value="1"/>
</dbReference>
<dbReference type="SUPFAM" id="SSF56112">
    <property type="entry name" value="Protein kinase-like (PK-like)"/>
    <property type="match status" value="1"/>
</dbReference>
<evidence type="ECO:0000313" key="34">
    <source>
        <dbReference type="Proteomes" id="UP000028990"/>
    </source>
</evidence>
<feature type="region of interest" description="Disordered" evidence="30">
    <location>
        <begin position="585"/>
        <end position="606"/>
    </location>
</feature>
<evidence type="ECO:0000256" key="1">
    <source>
        <dbReference type="ARBA" id="ARBA00001946"/>
    </source>
</evidence>
<dbReference type="PROSITE" id="PS50006">
    <property type="entry name" value="FHA_DOMAIN"/>
    <property type="match status" value="1"/>
</dbReference>
<keyword evidence="16" id="KW-0460">Magnesium</keyword>
<feature type="compositionally biased region" description="Polar residues" evidence="30">
    <location>
        <begin position="21"/>
        <end position="41"/>
    </location>
</feature>
<dbReference type="EMBL" id="KN123755">
    <property type="protein sequence ID" value="KFO23615.1"/>
    <property type="molecule type" value="Genomic_DNA"/>
</dbReference>
<evidence type="ECO:0000256" key="27">
    <source>
        <dbReference type="ARBA" id="ARBA00070912"/>
    </source>
</evidence>
<keyword evidence="9" id="KW-0053">Apoptosis</keyword>
<dbReference type="InterPro" id="IPR008271">
    <property type="entry name" value="Ser/Thr_kinase_AS"/>
</dbReference>
<dbReference type="Gene3D" id="2.60.200.20">
    <property type="match status" value="1"/>
</dbReference>
<dbReference type="GO" id="GO:0005737">
    <property type="term" value="C:cytoplasm"/>
    <property type="evidence" value="ECO:0007669"/>
    <property type="project" value="TreeGrafter"/>
</dbReference>
<evidence type="ECO:0000256" key="8">
    <source>
        <dbReference type="ARBA" id="ARBA00022679"/>
    </source>
</evidence>
<evidence type="ECO:0000256" key="21">
    <source>
        <dbReference type="ARBA" id="ARBA00023242"/>
    </source>
</evidence>
<comment type="cofactor">
    <cofactor evidence="1">
        <name>Mg(2+)</name>
        <dbReference type="ChEBI" id="CHEBI:18420"/>
    </cofactor>
</comment>
<dbReference type="SUPFAM" id="SSF48452">
    <property type="entry name" value="TPR-like"/>
    <property type="match status" value="1"/>
</dbReference>
<feature type="compositionally biased region" description="Low complexity" evidence="30">
    <location>
        <begin position="42"/>
        <end position="84"/>
    </location>
</feature>
<dbReference type="InterPro" id="IPR019734">
    <property type="entry name" value="TPR_rpt"/>
</dbReference>
<dbReference type="PROSITE" id="PS50011">
    <property type="entry name" value="PROTEIN_KINASE_DOM"/>
    <property type="match status" value="1"/>
</dbReference>
<dbReference type="InterPro" id="IPR011990">
    <property type="entry name" value="TPR-like_helical_dom_sf"/>
</dbReference>
<evidence type="ECO:0000256" key="19">
    <source>
        <dbReference type="ARBA" id="ARBA00023163"/>
    </source>
</evidence>
<evidence type="ECO:0000256" key="4">
    <source>
        <dbReference type="ARBA" id="ARBA00012513"/>
    </source>
</evidence>
<evidence type="ECO:0000256" key="3">
    <source>
        <dbReference type="ARBA" id="ARBA00004642"/>
    </source>
</evidence>
<dbReference type="GO" id="GO:0044773">
    <property type="term" value="P:mitotic DNA damage checkpoint signaling"/>
    <property type="evidence" value="ECO:0007669"/>
    <property type="project" value="TreeGrafter"/>
</dbReference>
<keyword evidence="12" id="KW-0227">DNA damage</keyword>
<evidence type="ECO:0000256" key="18">
    <source>
        <dbReference type="ARBA" id="ARBA00023015"/>
    </source>
</evidence>
<evidence type="ECO:0000256" key="22">
    <source>
        <dbReference type="ARBA" id="ARBA00023306"/>
    </source>
</evidence>
<feature type="region of interest" description="Disordered" evidence="30">
    <location>
        <begin position="1"/>
        <end position="84"/>
    </location>
</feature>
<dbReference type="FunFam" id="1.10.510.10:FF:000354">
    <property type="entry name" value="Serine/threonine-protein kinase Chk2"/>
    <property type="match status" value="1"/>
</dbReference>
<dbReference type="InterPro" id="IPR008984">
    <property type="entry name" value="SMAD_FHA_dom_sf"/>
</dbReference>
<dbReference type="GO" id="GO:0008630">
    <property type="term" value="P:intrinsic apoptotic signaling pathway in response to DNA damage"/>
    <property type="evidence" value="ECO:0007669"/>
    <property type="project" value="UniProtKB-ARBA"/>
</dbReference>
<dbReference type="CDD" id="cd22666">
    <property type="entry name" value="FHA_CHK2"/>
    <property type="match status" value="1"/>
</dbReference>
<evidence type="ECO:0000256" key="15">
    <source>
        <dbReference type="ARBA" id="ARBA00022840"/>
    </source>
</evidence>
<dbReference type="SMART" id="SM00240">
    <property type="entry name" value="FHA"/>
    <property type="match status" value="1"/>
</dbReference>
<evidence type="ECO:0000256" key="14">
    <source>
        <dbReference type="ARBA" id="ARBA00022777"/>
    </source>
</evidence>
<dbReference type="GO" id="GO:0046872">
    <property type="term" value="F:metal ion binding"/>
    <property type="evidence" value="ECO:0007669"/>
    <property type="project" value="UniProtKB-KW"/>
</dbReference>
<comment type="similarity">
    <text evidence="25">Belongs to the protein kinase superfamily. CAMK Ser/Thr protein kinase family. CHK2 subfamily.</text>
</comment>
<proteinExistence type="inferred from homology"/>
<evidence type="ECO:0000256" key="17">
    <source>
        <dbReference type="ARBA" id="ARBA00022843"/>
    </source>
</evidence>
<organism evidence="33 34">
    <name type="scientific">Fukomys damarensis</name>
    <name type="common">Damaraland mole rat</name>
    <name type="synonym">Cryptomys damarensis</name>
    <dbReference type="NCBI Taxonomy" id="885580"/>
    <lineage>
        <taxon>Eukaryota</taxon>
        <taxon>Metazoa</taxon>
        <taxon>Chordata</taxon>
        <taxon>Craniata</taxon>
        <taxon>Vertebrata</taxon>
        <taxon>Euteleostomi</taxon>
        <taxon>Mammalia</taxon>
        <taxon>Eutheria</taxon>
        <taxon>Euarchontoglires</taxon>
        <taxon>Glires</taxon>
        <taxon>Rodentia</taxon>
        <taxon>Hystricomorpha</taxon>
        <taxon>Bathyergidae</taxon>
        <taxon>Fukomys</taxon>
    </lineage>
</organism>
<dbReference type="FunFam" id="3.30.200.20:FF:000255">
    <property type="entry name" value="serine/threonine-protein kinase Chk2 isoform X1"/>
    <property type="match status" value="1"/>
</dbReference>
<comment type="subunit">
    <text evidence="26">Homodimer. Homodimerization is part of the activation process but the dimer may dissociate following activation. Interacts with PML. Interacts with TP53. Interacts with RB1; phosphorylates RB1. Interacts with BRCA1. Interacts (phosphorylated at Thr-68) with MDC1; requires ATM-mediated phosphorylation of CHEK2. Interacts with TP53BP1; modulates CHEK2 phosphorylation at Thr-68 in response to ionizing radiation. Interacts with CDC25A; phosphorylates CDC25A and mediates its degradation in response to ionizing radiation. Interacts with CUL1; mediates CHEK2 ubiquitination and regulation. Interacts with CDKN2AIP. Interacts (via protein kinase domain) with CCAR2 (via N-terminus). Interacts with SIRT1.</text>
</comment>
<dbReference type="GO" id="GO:0005524">
    <property type="term" value="F:ATP binding"/>
    <property type="evidence" value="ECO:0007669"/>
    <property type="project" value="UniProtKB-KW"/>
</dbReference>
<evidence type="ECO:0000256" key="28">
    <source>
        <dbReference type="ARBA" id="ARBA00080352"/>
    </source>
</evidence>
<dbReference type="PROSITE" id="PS00108">
    <property type="entry name" value="PROTEIN_KINASE_ST"/>
    <property type="match status" value="1"/>
</dbReference>
<dbReference type="STRING" id="885580.ENSFDAP00000017179"/>
<comment type="catalytic activity">
    <reaction evidence="24">
        <text>L-seryl-[protein] + ATP = O-phospho-L-seryl-[protein] + ADP + H(+)</text>
        <dbReference type="Rhea" id="RHEA:17989"/>
        <dbReference type="Rhea" id="RHEA-COMP:9863"/>
        <dbReference type="Rhea" id="RHEA-COMP:11604"/>
        <dbReference type="ChEBI" id="CHEBI:15378"/>
        <dbReference type="ChEBI" id="CHEBI:29999"/>
        <dbReference type="ChEBI" id="CHEBI:30616"/>
        <dbReference type="ChEBI" id="CHEBI:83421"/>
        <dbReference type="ChEBI" id="CHEBI:456216"/>
        <dbReference type="EC" id="2.7.11.1"/>
    </reaction>
</comment>
<evidence type="ECO:0000259" key="31">
    <source>
        <dbReference type="PROSITE" id="PS50006"/>
    </source>
</evidence>
<name>A0A091D0D7_FUKDA</name>
<keyword evidence="7" id="KW-0132">Cell division</keyword>
<keyword evidence="34" id="KW-1185">Reference proteome</keyword>
<dbReference type="SUPFAM" id="SSF49879">
    <property type="entry name" value="SMAD/FHA domain"/>
    <property type="match status" value="1"/>
</dbReference>
<dbReference type="InterPro" id="IPR000719">
    <property type="entry name" value="Prot_kinase_dom"/>
</dbReference>
<dbReference type="GO" id="GO:0016605">
    <property type="term" value="C:PML body"/>
    <property type="evidence" value="ECO:0007669"/>
    <property type="project" value="UniProtKB-SubCell"/>
</dbReference>
<evidence type="ECO:0000256" key="2">
    <source>
        <dbReference type="ARBA" id="ARBA00004322"/>
    </source>
</evidence>
<dbReference type="InterPro" id="IPR011009">
    <property type="entry name" value="Kinase-like_dom_sf"/>
</dbReference>
<dbReference type="CDD" id="cd14084">
    <property type="entry name" value="STKc_Chk2"/>
    <property type="match status" value="1"/>
</dbReference>
<dbReference type="Gene3D" id="1.10.510.10">
    <property type="entry name" value="Transferase(Phosphotransferase) domain 1"/>
    <property type="match status" value="1"/>
</dbReference>
<feature type="domain" description="FHA" evidence="31">
    <location>
        <begin position="131"/>
        <end position="193"/>
    </location>
</feature>
<dbReference type="Proteomes" id="UP000028990">
    <property type="component" value="Unassembled WGS sequence"/>
</dbReference>
<evidence type="ECO:0000256" key="30">
    <source>
        <dbReference type="SAM" id="MobiDB-lite"/>
    </source>
</evidence>
<dbReference type="AlphaFoldDB" id="A0A091D0D7"/>
<gene>
    <name evidence="33" type="ORF">H920_14819</name>
</gene>
<dbReference type="GO" id="GO:0006281">
    <property type="term" value="P:DNA repair"/>
    <property type="evidence" value="ECO:0007669"/>
    <property type="project" value="UniProtKB-KW"/>
</dbReference>
<sequence>MSRESDADSQQSYGGGTSSQAHGSGTSLQTQGGLTPSQGSFSQSLGIGSQSHGSLSQSQGTSSSSTGTVSTSSQSSQSSSGTLSSLETVSTQELCSIPEDQEPEEPVPAPWARLWALQEGFSNFECVNDNYWFGRDKSCDYCFDEPLLKRTDKYRTYSKKHFRIFRERGPKDSYIAYIEDHSGNGTFVNTELVGRGKRHPLSNNSEIALSLCRNKVFVFFDLTVDDQSVYPKQLRDEYIISKTLGSGACGEVKLAFERKTCRKVAIKIISKRKFAIGSLKESVDPALNVETEIEILKKLNHPCIIKIKNFFDAEDYYIVLELMEGGELFDRVVGHKRLKEATCKLYFYQMLLAVQYLHENGIIHRDLKPENVLLSSQEEDCLIKITDFGQSKILGETSLMRTLCGTPTYLAPEVLLSIGTTGYNRAVDCWSLGVILFICLSGYPPFSEHKTPVSLKDQITSGKYTFIPEVWADVSEKGMDTKQLRVCGFLESLDLVKKLLVVDPKARFTTQEALGHPWLQLWLGDGHAHFVAVLSRQFQCVLREIVRTPPPALCPPHLPSNRVRRFIVPPTLSSKMGPHRLRGVPPKALLGLTPRPRPSDVGEAEGGLRMAPRGWARVIPLFGAKTIGRSSDEPVLSKAEFVEKVRQSNQACHDGDFHTAIVLYNEALAVDPQNCILYSNRSAAYMKIQQYDKALDDAIKARLLNPKWPKTYILIGYI</sequence>
<evidence type="ECO:0000256" key="9">
    <source>
        <dbReference type="ARBA" id="ARBA00022703"/>
    </source>
</evidence>
<evidence type="ECO:0000256" key="20">
    <source>
        <dbReference type="ARBA" id="ARBA00023204"/>
    </source>
</evidence>
<keyword evidence="15" id="KW-0067">ATP-binding</keyword>
<evidence type="ECO:0000256" key="5">
    <source>
        <dbReference type="ARBA" id="ARBA00022527"/>
    </source>
</evidence>
<dbReference type="SMART" id="SM00220">
    <property type="entry name" value="S_TKc"/>
    <property type="match status" value="1"/>
</dbReference>
<comment type="subcellular location">
    <subcellularLocation>
        <location evidence="2">Nucleus</location>
        <location evidence="2">PML body</location>
    </subcellularLocation>
    <subcellularLocation>
        <location evidence="3">Nucleus</location>
        <location evidence="3">Nucleoplasm</location>
    </subcellularLocation>
</comment>
<evidence type="ECO:0000256" key="29">
    <source>
        <dbReference type="ARBA" id="ARBA00083719"/>
    </source>
</evidence>
<dbReference type="SMART" id="SM00028">
    <property type="entry name" value="TPR"/>
    <property type="match status" value="2"/>
</dbReference>
<evidence type="ECO:0000256" key="10">
    <source>
        <dbReference type="ARBA" id="ARBA00022723"/>
    </source>
</evidence>
<evidence type="ECO:0000256" key="25">
    <source>
        <dbReference type="ARBA" id="ARBA00060832"/>
    </source>
</evidence>
<dbReference type="Gene3D" id="3.30.200.20">
    <property type="entry name" value="Phosphorylase Kinase, domain 1"/>
    <property type="match status" value="1"/>
</dbReference>
<feature type="domain" description="Protein kinase" evidence="32">
    <location>
        <begin position="238"/>
        <end position="519"/>
    </location>
</feature>
<evidence type="ECO:0000259" key="32">
    <source>
        <dbReference type="PROSITE" id="PS50011"/>
    </source>
</evidence>
<keyword evidence="8" id="KW-0808">Transferase</keyword>
<keyword evidence="22" id="KW-0131">Cell cycle</keyword>
<evidence type="ECO:0000256" key="11">
    <source>
        <dbReference type="ARBA" id="ARBA00022741"/>
    </source>
</evidence>
<evidence type="ECO:0000256" key="7">
    <source>
        <dbReference type="ARBA" id="ARBA00022618"/>
    </source>
</evidence>
<dbReference type="Pfam" id="PF00069">
    <property type="entry name" value="Pkinase"/>
    <property type="match status" value="1"/>
</dbReference>
<evidence type="ECO:0000313" key="33">
    <source>
        <dbReference type="EMBL" id="KFO23615.1"/>
    </source>
</evidence>
<keyword evidence="21" id="KW-0539">Nucleus</keyword>
<dbReference type="FunFam" id="2.60.200.20:FF:000011">
    <property type="entry name" value="Serine/threonine-protein kinase Chk2"/>
    <property type="match status" value="1"/>
</dbReference>
<evidence type="ECO:0000256" key="16">
    <source>
        <dbReference type="ARBA" id="ARBA00022842"/>
    </source>
</evidence>
<dbReference type="Gene3D" id="1.25.40.10">
    <property type="entry name" value="Tetratricopeptide repeat domain"/>
    <property type="match status" value="1"/>
</dbReference>
<dbReference type="PANTHER" id="PTHR44167">
    <property type="entry name" value="OVARIAN-SPECIFIC SERINE/THREONINE-PROTEIN KINASE LOK-RELATED"/>
    <property type="match status" value="1"/>
</dbReference>
<comment type="catalytic activity">
    <reaction evidence="23">
        <text>L-threonyl-[protein] + ATP = O-phospho-L-threonyl-[protein] + ADP + H(+)</text>
        <dbReference type="Rhea" id="RHEA:46608"/>
        <dbReference type="Rhea" id="RHEA-COMP:11060"/>
        <dbReference type="Rhea" id="RHEA-COMP:11605"/>
        <dbReference type="ChEBI" id="CHEBI:15378"/>
        <dbReference type="ChEBI" id="CHEBI:30013"/>
        <dbReference type="ChEBI" id="CHEBI:30616"/>
        <dbReference type="ChEBI" id="CHEBI:61977"/>
        <dbReference type="ChEBI" id="CHEBI:456216"/>
        <dbReference type="EC" id="2.7.11.1"/>
    </reaction>
</comment>
<keyword evidence="10" id="KW-0479">Metal-binding</keyword>
<dbReference type="GO" id="GO:0051301">
    <property type="term" value="P:cell division"/>
    <property type="evidence" value="ECO:0007669"/>
    <property type="project" value="UniProtKB-KW"/>
</dbReference>
<protein>
    <recommendedName>
        <fullName evidence="27">Serine/threonine-protein kinase Chk2</fullName>
        <ecNumber evidence="4">2.7.11.1</ecNumber>
    </recommendedName>
    <alternativeName>
        <fullName evidence="28">CHK2 checkpoint homolog</fullName>
    </alternativeName>
    <alternativeName>
        <fullName evidence="29">Checkpoint kinase 2</fullName>
    </alternativeName>
</protein>
<keyword evidence="19" id="KW-0804">Transcription</keyword>
<dbReference type="GO" id="GO:0004674">
    <property type="term" value="F:protein serine/threonine kinase activity"/>
    <property type="evidence" value="ECO:0007669"/>
    <property type="project" value="UniProtKB-KW"/>
</dbReference>
<evidence type="ECO:0000256" key="6">
    <source>
        <dbReference type="ARBA" id="ARBA00022553"/>
    </source>
</evidence>